<reference evidence="1 2" key="1">
    <citation type="journal article" date="2018" name="Nat. Ecol. Evol.">
        <title>Shark genomes provide insights into elasmobranch evolution and the origin of vertebrates.</title>
        <authorList>
            <person name="Hara Y"/>
            <person name="Yamaguchi K"/>
            <person name="Onimaru K"/>
            <person name="Kadota M"/>
            <person name="Koyanagi M"/>
            <person name="Keeley SD"/>
            <person name="Tatsumi K"/>
            <person name="Tanaka K"/>
            <person name="Motone F"/>
            <person name="Kageyama Y"/>
            <person name="Nozu R"/>
            <person name="Adachi N"/>
            <person name="Nishimura O"/>
            <person name="Nakagawa R"/>
            <person name="Tanegashima C"/>
            <person name="Kiyatake I"/>
            <person name="Matsumoto R"/>
            <person name="Murakumo K"/>
            <person name="Nishida K"/>
            <person name="Terakita A"/>
            <person name="Kuratani S"/>
            <person name="Sato K"/>
            <person name="Hyodo S Kuraku.S."/>
        </authorList>
    </citation>
    <scope>NUCLEOTIDE SEQUENCE [LARGE SCALE GENOMIC DNA]</scope>
</reference>
<organism evidence="1 2">
    <name type="scientific">Chiloscyllium punctatum</name>
    <name type="common">Brownbanded bambooshark</name>
    <name type="synonym">Hemiscyllium punctatum</name>
    <dbReference type="NCBI Taxonomy" id="137246"/>
    <lineage>
        <taxon>Eukaryota</taxon>
        <taxon>Metazoa</taxon>
        <taxon>Chordata</taxon>
        <taxon>Craniata</taxon>
        <taxon>Vertebrata</taxon>
        <taxon>Chondrichthyes</taxon>
        <taxon>Elasmobranchii</taxon>
        <taxon>Galeomorphii</taxon>
        <taxon>Galeoidea</taxon>
        <taxon>Orectolobiformes</taxon>
        <taxon>Hemiscylliidae</taxon>
        <taxon>Chiloscyllium</taxon>
    </lineage>
</organism>
<comment type="caution">
    <text evidence="1">The sequence shown here is derived from an EMBL/GenBank/DDBJ whole genome shotgun (WGS) entry which is preliminary data.</text>
</comment>
<dbReference type="EMBL" id="BEZZ01001782">
    <property type="protein sequence ID" value="GCC20455.1"/>
    <property type="molecule type" value="Genomic_DNA"/>
</dbReference>
<sequence length="44" mass="5050">MEKGENILSTGKYSKDQDNVIFPRYRAKCDQLLQTNSRQGCLEA</sequence>
<protein>
    <submittedName>
        <fullName evidence="1">Uncharacterized protein</fullName>
    </submittedName>
</protein>
<name>A0A401RQI3_CHIPU</name>
<dbReference type="Proteomes" id="UP000287033">
    <property type="component" value="Unassembled WGS sequence"/>
</dbReference>
<gene>
    <name evidence="1" type="ORF">chiPu_0019015</name>
</gene>
<evidence type="ECO:0000313" key="1">
    <source>
        <dbReference type="EMBL" id="GCC20455.1"/>
    </source>
</evidence>
<keyword evidence="2" id="KW-1185">Reference proteome</keyword>
<feature type="non-terminal residue" evidence="1">
    <location>
        <position position="44"/>
    </location>
</feature>
<dbReference type="AlphaFoldDB" id="A0A401RQI3"/>
<evidence type="ECO:0000313" key="2">
    <source>
        <dbReference type="Proteomes" id="UP000287033"/>
    </source>
</evidence>
<accession>A0A401RQI3</accession>
<proteinExistence type="predicted"/>